<keyword evidence="1" id="KW-1133">Transmembrane helix</keyword>
<sequence length="152" mass="16959">MVARQHIFSKSVVLLISFVIILSCGLDYFLNIKTPRALYENALLVLSFVSIMLFVLMSYGLYFGLKVKDNIGKLTDHIDIKKLPDFSGGTPDISALIEGVGSIFEGLGGFIFAILAALILILFGWAIVLVSWYLIIFLAAMLYWIFFFVPHA</sequence>
<feature type="transmembrane region" description="Helical" evidence="1">
    <location>
        <begin position="12"/>
        <end position="30"/>
    </location>
</feature>
<reference evidence="3" key="1">
    <citation type="submission" date="2017-05" db="EMBL/GenBank/DDBJ databases">
        <title>Dechlorination kinetics govern the competition between two new strains of the genus Sulfurospirillum.</title>
        <authorList>
            <person name="Buttet G.F."/>
            <person name="Murray A.M."/>
            <person name="Goris T."/>
            <person name="Burion M."/>
            <person name="Lin B."/>
            <person name="Rolle M."/>
            <person name="Maillard J."/>
        </authorList>
    </citation>
    <scope>NUCLEOTIDE SEQUENCE [LARGE SCALE GENOMIC DNA]</scope>
    <source>
        <strain evidence="3">SL2-1</strain>
    </source>
</reference>
<dbReference type="AlphaFoldDB" id="A0A1Y0HRX2"/>
<accession>A0A1Y0HRX2</accession>
<evidence type="ECO:0000313" key="3">
    <source>
        <dbReference type="Proteomes" id="UP000196005"/>
    </source>
</evidence>
<evidence type="ECO:0000256" key="1">
    <source>
        <dbReference type="SAM" id="Phobius"/>
    </source>
</evidence>
<protein>
    <submittedName>
        <fullName evidence="2">Uncharacterized protein</fullName>
    </submittedName>
</protein>
<dbReference type="PROSITE" id="PS51257">
    <property type="entry name" value="PROKAR_LIPOPROTEIN"/>
    <property type="match status" value="1"/>
</dbReference>
<feature type="transmembrane region" description="Helical" evidence="1">
    <location>
        <begin position="107"/>
        <end position="126"/>
    </location>
</feature>
<dbReference type="EMBL" id="CP021416">
    <property type="protein sequence ID" value="ARU50065.1"/>
    <property type="molecule type" value="Genomic_DNA"/>
</dbReference>
<evidence type="ECO:0000313" key="2">
    <source>
        <dbReference type="EMBL" id="ARU50065.1"/>
    </source>
</evidence>
<keyword evidence="3" id="KW-1185">Reference proteome</keyword>
<proteinExistence type="predicted"/>
<keyword evidence="1" id="KW-0812">Transmembrane</keyword>
<name>A0A1Y0HRX2_9BACT</name>
<feature type="transmembrane region" description="Helical" evidence="1">
    <location>
        <begin position="42"/>
        <end position="65"/>
    </location>
</feature>
<dbReference type="RefSeq" id="WP_087439728.1">
    <property type="nucleotide sequence ID" value="NZ_CP021416.1"/>
</dbReference>
<dbReference type="KEGG" id="suls:Sdiek1_2923"/>
<gene>
    <name evidence="2" type="ORF">Sdiek1_2923</name>
</gene>
<dbReference type="Proteomes" id="UP000196005">
    <property type="component" value="Chromosome"/>
</dbReference>
<organism evidence="2 3">
    <name type="scientific">Sulfurospirillum diekertiae</name>
    <dbReference type="NCBI Taxonomy" id="1854492"/>
    <lineage>
        <taxon>Bacteria</taxon>
        <taxon>Pseudomonadati</taxon>
        <taxon>Campylobacterota</taxon>
        <taxon>Epsilonproteobacteria</taxon>
        <taxon>Campylobacterales</taxon>
        <taxon>Sulfurospirillaceae</taxon>
        <taxon>Sulfurospirillum</taxon>
    </lineage>
</organism>
<feature type="transmembrane region" description="Helical" evidence="1">
    <location>
        <begin position="132"/>
        <end position="149"/>
    </location>
</feature>
<keyword evidence="1" id="KW-0472">Membrane</keyword>